<dbReference type="EMBL" id="KB543131">
    <property type="protein sequence ID" value="EMP31889.1"/>
    <property type="molecule type" value="Genomic_DNA"/>
</dbReference>
<keyword evidence="2" id="KW-1185">Reference proteome</keyword>
<evidence type="ECO:0000313" key="1">
    <source>
        <dbReference type="EMBL" id="EMP31889.1"/>
    </source>
</evidence>
<dbReference type="Proteomes" id="UP000031443">
    <property type="component" value="Unassembled WGS sequence"/>
</dbReference>
<proteinExistence type="predicted"/>
<evidence type="ECO:0000313" key="2">
    <source>
        <dbReference type="Proteomes" id="UP000031443"/>
    </source>
</evidence>
<protein>
    <submittedName>
        <fullName evidence="1">Uncharacterized protein</fullName>
    </submittedName>
</protein>
<sequence length="111" mass="12311">MERCGFCARPGAASPACLAWLLTGAYTVCFRSVDRPRSCDWIRRAAPGMEPHGCPFILCSCHEGLLVFSESLQQLEAPTESQAPLCRALYRHKAHNSACPKELAMEIDERD</sequence>
<accession>M7B473</accession>
<name>M7B473_CHEMY</name>
<reference evidence="2" key="1">
    <citation type="journal article" date="2013" name="Nat. Genet.">
        <title>The draft genomes of soft-shell turtle and green sea turtle yield insights into the development and evolution of the turtle-specific body plan.</title>
        <authorList>
            <person name="Wang Z."/>
            <person name="Pascual-Anaya J."/>
            <person name="Zadissa A."/>
            <person name="Li W."/>
            <person name="Niimura Y."/>
            <person name="Huang Z."/>
            <person name="Li C."/>
            <person name="White S."/>
            <person name="Xiong Z."/>
            <person name="Fang D."/>
            <person name="Wang B."/>
            <person name="Ming Y."/>
            <person name="Chen Y."/>
            <person name="Zheng Y."/>
            <person name="Kuraku S."/>
            <person name="Pignatelli M."/>
            <person name="Herrero J."/>
            <person name="Beal K."/>
            <person name="Nozawa M."/>
            <person name="Li Q."/>
            <person name="Wang J."/>
            <person name="Zhang H."/>
            <person name="Yu L."/>
            <person name="Shigenobu S."/>
            <person name="Wang J."/>
            <person name="Liu J."/>
            <person name="Flicek P."/>
            <person name="Searle S."/>
            <person name="Wang J."/>
            <person name="Kuratani S."/>
            <person name="Yin Y."/>
            <person name="Aken B."/>
            <person name="Zhang G."/>
            <person name="Irie N."/>
        </authorList>
    </citation>
    <scope>NUCLEOTIDE SEQUENCE [LARGE SCALE GENOMIC DNA]</scope>
</reference>
<organism evidence="1 2">
    <name type="scientific">Chelonia mydas</name>
    <name type="common">Green sea-turtle</name>
    <name type="synonym">Chelonia agassizi</name>
    <dbReference type="NCBI Taxonomy" id="8469"/>
    <lineage>
        <taxon>Eukaryota</taxon>
        <taxon>Metazoa</taxon>
        <taxon>Chordata</taxon>
        <taxon>Craniata</taxon>
        <taxon>Vertebrata</taxon>
        <taxon>Euteleostomi</taxon>
        <taxon>Archelosauria</taxon>
        <taxon>Testudinata</taxon>
        <taxon>Testudines</taxon>
        <taxon>Cryptodira</taxon>
        <taxon>Durocryptodira</taxon>
        <taxon>Americhelydia</taxon>
        <taxon>Chelonioidea</taxon>
        <taxon>Cheloniidae</taxon>
        <taxon>Chelonia</taxon>
    </lineage>
</organism>
<gene>
    <name evidence="1" type="ORF">UY3_10977</name>
</gene>
<dbReference type="AlphaFoldDB" id="M7B473"/>